<evidence type="ECO:0000313" key="3">
    <source>
        <dbReference type="Proteomes" id="UP000034875"/>
    </source>
</evidence>
<dbReference type="Gene3D" id="3.90.230.10">
    <property type="entry name" value="Creatinase/methionine aminopeptidase superfamily"/>
    <property type="match status" value="1"/>
</dbReference>
<sequence length="186" mass="20652">MFPRLLKVGKTLKAGKADAFLVVNSEKSSQPGTEYLSGFTGSSSILLITAKKKVLITDSRYTEQAREQGKGFEIIILKPDESLSAVLKCFAEKLCLKKILIDGNITSYSSVENIKKAIPEIKIISKNGILQELRVVKDKHEITSLKKAAEIASLAFIKFLPEVKADVSEKMLAPAHRTKNFKKENW</sequence>
<dbReference type="SUPFAM" id="SSF53092">
    <property type="entry name" value="Creatinase/prolidase N-terminal domain"/>
    <property type="match status" value="1"/>
</dbReference>
<dbReference type="EMBL" id="LCCZ01000028">
    <property type="protein sequence ID" value="KKS43601.1"/>
    <property type="molecule type" value="Genomic_DNA"/>
</dbReference>
<evidence type="ECO:0000313" key="2">
    <source>
        <dbReference type="EMBL" id="KKS43601.1"/>
    </source>
</evidence>
<dbReference type="Pfam" id="PF01321">
    <property type="entry name" value="Creatinase_N"/>
    <property type="match status" value="1"/>
</dbReference>
<dbReference type="PATRIC" id="fig|1618341.3.peg.483"/>
<comment type="caution">
    <text evidence="2">The sequence shown here is derived from an EMBL/GenBank/DDBJ whole genome shotgun (WGS) entry which is preliminary data.</text>
</comment>
<dbReference type="InterPro" id="IPR029149">
    <property type="entry name" value="Creatin/AminoP/Spt16_N"/>
</dbReference>
<protein>
    <submittedName>
        <fullName evidence="2">Xaa-Pro dipeptidase</fullName>
    </submittedName>
</protein>
<dbReference type="InterPro" id="IPR036005">
    <property type="entry name" value="Creatinase/aminopeptidase-like"/>
</dbReference>
<gene>
    <name evidence="2" type="ORF">UV05_C0028G0010</name>
</gene>
<name>A0A0G1BBA2_9BACT</name>
<dbReference type="AlphaFoldDB" id="A0A0G1BBA2"/>
<reference evidence="2 3" key="1">
    <citation type="journal article" date="2015" name="Nature">
        <title>rRNA introns, odd ribosomes, and small enigmatic genomes across a large radiation of phyla.</title>
        <authorList>
            <person name="Brown C.T."/>
            <person name="Hug L.A."/>
            <person name="Thomas B.C."/>
            <person name="Sharon I."/>
            <person name="Castelle C.J."/>
            <person name="Singh A."/>
            <person name="Wilkins M.J."/>
            <person name="Williams K.H."/>
            <person name="Banfield J.F."/>
        </authorList>
    </citation>
    <scope>NUCLEOTIDE SEQUENCE [LARGE SCALE GENOMIC DNA]</scope>
</reference>
<dbReference type="Gene3D" id="3.40.350.10">
    <property type="entry name" value="Creatinase/prolidase N-terminal domain"/>
    <property type="match status" value="1"/>
</dbReference>
<dbReference type="PANTHER" id="PTHR46112:SF3">
    <property type="entry name" value="AMINOPEPTIDASE YPDF"/>
    <property type="match status" value="1"/>
</dbReference>
<dbReference type="InterPro" id="IPR000587">
    <property type="entry name" value="Creatinase_N"/>
</dbReference>
<feature type="domain" description="Creatinase N-terminal" evidence="1">
    <location>
        <begin position="4"/>
        <end position="136"/>
    </location>
</feature>
<proteinExistence type="predicted"/>
<dbReference type="Proteomes" id="UP000034875">
    <property type="component" value="Unassembled WGS sequence"/>
</dbReference>
<dbReference type="InterPro" id="IPR050659">
    <property type="entry name" value="Peptidase_M24B"/>
</dbReference>
<evidence type="ECO:0000259" key="1">
    <source>
        <dbReference type="Pfam" id="PF01321"/>
    </source>
</evidence>
<accession>A0A0G1BBA2</accession>
<organism evidence="2 3">
    <name type="scientific">candidate division CPR1 bacterium GW2011_GWA2_42_17</name>
    <dbReference type="NCBI Taxonomy" id="1618341"/>
    <lineage>
        <taxon>Bacteria</taxon>
        <taxon>candidate division CPR1</taxon>
    </lineage>
</organism>
<dbReference type="SUPFAM" id="SSF55920">
    <property type="entry name" value="Creatinase/aminopeptidase"/>
    <property type="match status" value="1"/>
</dbReference>
<dbReference type="PANTHER" id="PTHR46112">
    <property type="entry name" value="AMINOPEPTIDASE"/>
    <property type="match status" value="1"/>
</dbReference>